<dbReference type="Pfam" id="PF20038">
    <property type="entry name" value="HTH_59"/>
    <property type="match status" value="1"/>
</dbReference>
<dbReference type="EMBL" id="PIEU01000003">
    <property type="protein sequence ID" value="PZL77506.1"/>
    <property type="molecule type" value="Genomic_DNA"/>
</dbReference>
<keyword evidence="3" id="KW-1185">Reference proteome</keyword>
<evidence type="ECO:0000259" key="1">
    <source>
        <dbReference type="Pfam" id="PF20038"/>
    </source>
</evidence>
<dbReference type="AlphaFoldDB" id="A0A2W3ZD44"/>
<protein>
    <recommendedName>
        <fullName evidence="1">Helix-turn-helix domain-containing protein</fullName>
    </recommendedName>
</protein>
<organism evidence="2 3">
    <name type="scientific">Enterococcus plantarum</name>
    <dbReference type="NCBI Taxonomy" id="1077675"/>
    <lineage>
        <taxon>Bacteria</taxon>
        <taxon>Bacillati</taxon>
        <taxon>Bacillota</taxon>
        <taxon>Bacilli</taxon>
        <taxon>Lactobacillales</taxon>
        <taxon>Enterococcaceae</taxon>
        <taxon>Enterococcus</taxon>
    </lineage>
</organism>
<dbReference type="InterPro" id="IPR045403">
    <property type="entry name" value="HTH_59_Firmicutes_type"/>
</dbReference>
<dbReference type="RefSeq" id="WP_111246955.1">
    <property type="nucleotide sequence ID" value="NZ_PIEU01000003.1"/>
</dbReference>
<proteinExistence type="predicted"/>
<dbReference type="Proteomes" id="UP000249828">
    <property type="component" value="Unassembled WGS sequence"/>
</dbReference>
<evidence type="ECO:0000313" key="2">
    <source>
        <dbReference type="EMBL" id="PZL77506.1"/>
    </source>
</evidence>
<evidence type="ECO:0000313" key="3">
    <source>
        <dbReference type="Proteomes" id="UP000249828"/>
    </source>
</evidence>
<accession>A0A2W3ZD44</accession>
<gene>
    <name evidence="2" type="ORF">CI088_01515</name>
</gene>
<name>A0A2W3ZD44_9ENTE</name>
<feature type="domain" description="Helix-turn-helix" evidence="1">
    <location>
        <begin position="8"/>
        <end position="66"/>
    </location>
</feature>
<reference evidence="2 3" key="1">
    <citation type="submission" date="2017-11" db="EMBL/GenBank/DDBJ databases">
        <title>Draft genome sequence of Enterococcus plantarum TRW2 strain isolated from lettuce.</title>
        <authorList>
            <person name="Kim E.B."/>
            <person name="Marco M.L."/>
            <person name="Williams T.R."/>
            <person name="You I.H."/>
        </authorList>
    </citation>
    <scope>NUCLEOTIDE SEQUENCE [LARGE SCALE GENOMIC DNA]</scope>
    <source>
        <strain evidence="2 3">TRW2</strain>
    </source>
</reference>
<comment type="caution">
    <text evidence="2">The sequence shown here is derived from an EMBL/GenBank/DDBJ whole genome shotgun (WGS) entry which is preliminary data.</text>
</comment>
<sequence length="144" mass="16684">MNLKELGIMTFPEASERWNKERSYVVQQLADNPHKFLEGSIDRIGKGKGTQIITKAGMEHLTGITEKEANEGLWLVRHEINWIVDFEKRVNSEIEARKLITSLASEELNENNKTFNFEELDTKKKKSILKLRGNSIYTYEKSVK</sequence>